<evidence type="ECO:0000256" key="1">
    <source>
        <dbReference type="ARBA" id="ARBA00004141"/>
    </source>
</evidence>
<evidence type="ECO:0000256" key="6">
    <source>
        <dbReference type="ARBA" id="ARBA00023136"/>
    </source>
</evidence>
<keyword evidence="6 11" id="KW-0472">Membrane</keyword>
<dbReference type="Pfam" id="PF00571">
    <property type="entry name" value="CBS"/>
    <property type="match status" value="1"/>
</dbReference>
<keyword evidence="4 11" id="KW-1133">Transmembrane helix</keyword>
<keyword evidence="3 11" id="KW-0812">Transmembrane</keyword>
<dbReference type="CDD" id="cd00400">
    <property type="entry name" value="Voltage_gated_ClC"/>
    <property type="match status" value="1"/>
</dbReference>
<feature type="transmembrane region" description="Helical" evidence="11">
    <location>
        <begin position="248"/>
        <end position="268"/>
    </location>
</feature>
<feature type="transmembrane region" description="Helical" evidence="11">
    <location>
        <begin position="348"/>
        <end position="371"/>
    </location>
</feature>
<dbReference type="GO" id="GO:0005254">
    <property type="term" value="F:chloride channel activity"/>
    <property type="evidence" value="ECO:0007669"/>
    <property type="project" value="UniProtKB-KW"/>
</dbReference>
<keyword evidence="10" id="KW-0129">CBS domain</keyword>
<dbReference type="PANTHER" id="PTHR43427:SF6">
    <property type="entry name" value="CHLORIDE CHANNEL PROTEIN CLC-E"/>
    <property type="match status" value="1"/>
</dbReference>
<evidence type="ECO:0000313" key="13">
    <source>
        <dbReference type="EMBL" id="MBB6261762.1"/>
    </source>
</evidence>
<evidence type="ECO:0000256" key="3">
    <source>
        <dbReference type="ARBA" id="ARBA00022692"/>
    </source>
</evidence>
<dbReference type="InterPro" id="IPR001807">
    <property type="entry name" value="ClC"/>
</dbReference>
<keyword evidence="8" id="KW-0868">Chloride</keyword>
<dbReference type="PRINTS" id="PR00762">
    <property type="entry name" value="CLCHANNEL"/>
</dbReference>
<accession>A0A841LZ16</accession>
<keyword evidence="2" id="KW-0813">Transport</keyword>
<organism evidence="13 14">
    <name type="scientific">Paenochrobactrum gallinarii</name>
    <dbReference type="NCBI Taxonomy" id="643673"/>
    <lineage>
        <taxon>Bacteria</taxon>
        <taxon>Pseudomonadati</taxon>
        <taxon>Pseudomonadota</taxon>
        <taxon>Alphaproteobacteria</taxon>
        <taxon>Hyphomicrobiales</taxon>
        <taxon>Brucellaceae</taxon>
        <taxon>Paenochrobactrum</taxon>
    </lineage>
</organism>
<sequence>MIDWVKLRHTPYVRLLFVPFRWRALVRSSELGLVIAAAIVGLISAFVVAAISQISQWLHQAVFEIGADDHLSAAASSLPWSALIAPMAGGVLMGGIIWVLARWHKKPIVDPIEANALHGGHLSLTDSFILVGQNLISNGFGASVGLEAAFTQLSSGFASRIGRALQLRRSDMRTLVGCGAAAAIASAFNAPLTGAFYAFELIIGAYSIATLAPVVVAAIIGTLVTRSLGSATMEINIGSLEAVTTGDFLPALMLGLMCAGLGIVVMRLVTYVEKSARKSFIPAILTPMVGGAMVGVIALFSPQVLGSGHGALHFDVGIELSFFAIIFLIITKSVASAISIGSGFRGGLFFASLFLGALIGKLFAIIFGFILPTTLTPAVYAVIGMSSFAVAIIGGPLTMTFLALELTGDFPIMMLVLGAVLASSMLVRKTFGYSFATWRFHLRGESIRSAHDIGWIRNLTVNKMMRHDVRTVNIDTDLQKFYEEFPLGSTQRVIAVDETGRYVGMISLPEVYSSSFADKDKDGDLRDLLRFKQAYLLPEMNAKEAVSRFDRSESEALAVINNTQERKVIGLLSESHTLRRYSEELDRKRRELAGEV</sequence>
<feature type="transmembrane region" description="Helical" evidence="11">
    <location>
        <begin position="320"/>
        <end position="342"/>
    </location>
</feature>
<dbReference type="PROSITE" id="PS51371">
    <property type="entry name" value="CBS"/>
    <property type="match status" value="2"/>
</dbReference>
<dbReference type="Proteomes" id="UP000555393">
    <property type="component" value="Unassembled WGS sequence"/>
</dbReference>
<feature type="transmembrane region" description="Helical" evidence="11">
    <location>
        <begin position="175"/>
        <end position="199"/>
    </location>
</feature>
<reference evidence="13 14" key="1">
    <citation type="submission" date="2020-08" db="EMBL/GenBank/DDBJ databases">
        <title>Genomic Encyclopedia of Type Strains, Phase IV (KMG-IV): sequencing the most valuable type-strain genomes for metagenomic binning, comparative biology and taxonomic classification.</title>
        <authorList>
            <person name="Goeker M."/>
        </authorList>
    </citation>
    <scope>NUCLEOTIDE SEQUENCE [LARGE SCALE GENOMIC DNA]</scope>
    <source>
        <strain evidence="13 14">DSM 22336</strain>
    </source>
</reference>
<evidence type="ECO:0000256" key="10">
    <source>
        <dbReference type="PROSITE-ProRule" id="PRU00703"/>
    </source>
</evidence>
<dbReference type="InterPro" id="IPR046342">
    <property type="entry name" value="CBS_dom_sf"/>
</dbReference>
<feature type="transmembrane region" description="Helical" evidence="11">
    <location>
        <begin position="378"/>
        <end position="404"/>
    </location>
</feature>
<dbReference type="InterPro" id="IPR050368">
    <property type="entry name" value="ClC-type_chloride_channel"/>
</dbReference>
<feature type="transmembrane region" description="Helical" evidence="11">
    <location>
        <begin position="78"/>
        <end position="101"/>
    </location>
</feature>
<keyword evidence="9" id="KW-0407">Ion channel</keyword>
<dbReference type="SUPFAM" id="SSF81340">
    <property type="entry name" value="Clc chloride channel"/>
    <property type="match status" value="1"/>
</dbReference>
<dbReference type="AlphaFoldDB" id="A0A841LZ16"/>
<evidence type="ECO:0000259" key="12">
    <source>
        <dbReference type="PROSITE" id="PS51371"/>
    </source>
</evidence>
<dbReference type="SUPFAM" id="SSF54631">
    <property type="entry name" value="CBS-domain pair"/>
    <property type="match status" value="1"/>
</dbReference>
<evidence type="ECO:0000256" key="5">
    <source>
        <dbReference type="ARBA" id="ARBA00023065"/>
    </source>
</evidence>
<dbReference type="Pfam" id="PF00654">
    <property type="entry name" value="Voltage_CLC"/>
    <property type="match status" value="1"/>
</dbReference>
<dbReference type="PANTHER" id="PTHR43427">
    <property type="entry name" value="CHLORIDE CHANNEL PROTEIN CLC-E"/>
    <property type="match status" value="1"/>
</dbReference>
<gene>
    <name evidence="13" type="ORF">FHS77_002328</name>
</gene>
<comment type="subcellular location">
    <subcellularLocation>
        <location evidence="1">Membrane</location>
        <topology evidence="1">Multi-pass membrane protein</topology>
    </subcellularLocation>
</comment>
<feature type="transmembrane region" description="Helical" evidence="11">
    <location>
        <begin position="31"/>
        <end position="58"/>
    </location>
</feature>
<evidence type="ECO:0000256" key="7">
    <source>
        <dbReference type="ARBA" id="ARBA00023173"/>
    </source>
</evidence>
<evidence type="ECO:0000313" key="14">
    <source>
        <dbReference type="Proteomes" id="UP000555393"/>
    </source>
</evidence>
<evidence type="ECO:0000256" key="4">
    <source>
        <dbReference type="ARBA" id="ARBA00022989"/>
    </source>
</evidence>
<dbReference type="Gene3D" id="1.10.3080.10">
    <property type="entry name" value="Clc chloride channel"/>
    <property type="match status" value="1"/>
</dbReference>
<feature type="domain" description="CBS" evidence="12">
    <location>
        <begin position="528"/>
        <end position="587"/>
    </location>
</feature>
<dbReference type="Gene3D" id="3.10.580.10">
    <property type="entry name" value="CBS-domain"/>
    <property type="match status" value="1"/>
</dbReference>
<feature type="domain" description="CBS" evidence="12">
    <location>
        <begin position="464"/>
        <end position="521"/>
    </location>
</feature>
<feature type="transmembrane region" description="Helical" evidence="11">
    <location>
        <begin position="280"/>
        <end position="300"/>
    </location>
</feature>
<dbReference type="InterPro" id="IPR014743">
    <property type="entry name" value="Cl-channel_core"/>
</dbReference>
<keyword evidence="14" id="KW-1185">Reference proteome</keyword>
<evidence type="ECO:0000256" key="9">
    <source>
        <dbReference type="ARBA" id="ARBA00023303"/>
    </source>
</evidence>
<proteinExistence type="predicted"/>
<keyword evidence="7" id="KW-0869">Chloride channel</keyword>
<protein>
    <submittedName>
        <fullName evidence="13">CIC family chloride channel protein</fullName>
    </submittedName>
</protein>
<comment type="caution">
    <text evidence="13">The sequence shown here is derived from an EMBL/GenBank/DDBJ whole genome shotgun (WGS) entry which is preliminary data.</text>
</comment>
<feature type="transmembrane region" description="Helical" evidence="11">
    <location>
        <begin position="410"/>
        <end position="427"/>
    </location>
</feature>
<keyword evidence="5" id="KW-0406">Ion transport</keyword>
<dbReference type="GO" id="GO:0034707">
    <property type="term" value="C:chloride channel complex"/>
    <property type="evidence" value="ECO:0007669"/>
    <property type="project" value="UniProtKB-KW"/>
</dbReference>
<name>A0A841LZ16_9HYPH</name>
<dbReference type="InterPro" id="IPR000644">
    <property type="entry name" value="CBS_dom"/>
</dbReference>
<dbReference type="EMBL" id="JACIIU010000012">
    <property type="protein sequence ID" value="MBB6261762.1"/>
    <property type="molecule type" value="Genomic_DNA"/>
</dbReference>
<evidence type="ECO:0000256" key="11">
    <source>
        <dbReference type="SAM" id="Phobius"/>
    </source>
</evidence>
<evidence type="ECO:0000256" key="2">
    <source>
        <dbReference type="ARBA" id="ARBA00022448"/>
    </source>
</evidence>
<feature type="transmembrane region" description="Helical" evidence="11">
    <location>
        <begin position="205"/>
        <end position="228"/>
    </location>
</feature>
<evidence type="ECO:0000256" key="8">
    <source>
        <dbReference type="ARBA" id="ARBA00023214"/>
    </source>
</evidence>